<dbReference type="EC" id="3.4.24.-" evidence="3"/>
<dbReference type="Proteomes" id="UP000005709">
    <property type="component" value="Unassembled WGS sequence"/>
</dbReference>
<dbReference type="Gene3D" id="3.30.830.10">
    <property type="entry name" value="Metalloenzyme, LuxS/M16 peptidase-like"/>
    <property type="match status" value="2"/>
</dbReference>
<dbReference type="RefSeq" id="WP_005870342.1">
    <property type="nucleotide sequence ID" value="NZ_ACYG01000019.1"/>
</dbReference>
<feature type="domain" description="Peptidase M16 C-terminal" evidence="2">
    <location>
        <begin position="172"/>
        <end position="341"/>
    </location>
</feature>
<dbReference type="GO" id="GO:0046872">
    <property type="term" value="F:metal ion binding"/>
    <property type="evidence" value="ECO:0007669"/>
    <property type="project" value="InterPro"/>
</dbReference>
<evidence type="ECO:0000259" key="1">
    <source>
        <dbReference type="Pfam" id="PF00675"/>
    </source>
</evidence>
<dbReference type="PANTHER" id="PTHR11851:SF225">
    <property type="entry name" value="NON-PEPTIDASE HOMOLOG YMXG"/>
    <property type="match status" value="1"/>
</dbReference>
<dbReference type="SUPFAM" id="SSF63411">
    <property type="entry name" value="LuxS/MPP-like metallohydrolase"/>
    <property type="match status" value="2"/>
</dbReference>
<dbReference type="EMBL" id="ACYG01000019">
    <property type="protein sequence ID" value="EEV18068.1"/>
    <property type="molecule type" value="Genomic_DNA"/>
</dbReference>
<evidence type="ECO:0000313" key="4">
    <source>
        <dbReference type="Proteomes" id="UP000005709"/>
    </source>
</evidence>
<keyword evidence="4" id="KW-1185">Reference proteome</keyword>
<evidence type="ECO:0000313" key="3">
    <source>
        <dbReference type="EMBL" id="EEV18068.1"/>
    </source>
</evidence>
<comment type="caution">
    <text evidence="3">The sequence shown here is derived from an EMBL/GenBank/DDBJ whole genome shotgun (WGS) entry which is preliminary data.</text>
</comment>
<dbReference type="InterPro" id="IPR011765">
    <property type="entry name" value="Pept_M16_N"/>
</dbReference>
<dbReference type="eggNOG" id="COG0612">
    <property type="taxonomic scope" value="Bacteria"/>
</dbReference>
<protein>
    <submittedName>
        <fullName evidence="3">Peptidase M16 inactive domain protein</fullName>
        <ecNumber evidence="3">3.4.24.-</ecNumber>
    </submittedName>
</protein>
<accession>C8PG30</accession>
<reference evidence="3 4" key="1">
    <citation type="submission" date="2009-07" db="EMBL/GenBank/DDBJ databases">
        <authorList>
            <person name="Madupu R."/>
            <person name="Sebastian Y."/>
            <person name="Durkin A.S."/>
            <person name="Torralba M."/>
            <person name="Methe B."/>
            <person name="Sutton G.G."/>
            <person name="Strausberg R.L."/>
            <person name="Nelson K.E."/>
        </authorList>
    </citation>
    <scope>NUCLEOTIDE SEQUENCE [LARGE SCALE GENOMIC DNA]</scope>
    <source>
        <strain evidence="3 4">RM3268</strain>
    </source>
</reference>
<dbReference type="OrthoDB" id="9811314at2"/>
<dbReference type="PANTHER" id="PTHR11851">
    <property type="entry name" value="METALLOPROTEASE"/>
    <property type="match status" value="1"/>
</dbReference>
<dbReference type="GO" id="GO:0016787">
    <property type="term" value="F:hydrolase activity"/>
    <property type="evidence" value="ECO:0007669"/>
    <property type="project" value="UniProtKB-KW"/>
</dbReference>
<dbReference type="AlphaFoldDB" id="C8PG30"/>
<dbReference type="InterPro" id="IPR007863">
    <property type="entry name" value="Peptidase_M16_C"/>
</dbReference>
<dbReference type="Pfam" id="PF05193">
    <property type="entry name" value="Peptidase_M16_C"/>
    <property type="match status" value="1"/>
</dbReference>
<dbReference type="Pfam" id="PF00675">
    <property type="entry name" value="Peptidase_M16"/>
    <property type="match status" value="1"/>
</dbReference>
<keyword evidence="3" id="KW-0378">Hydrolase</keyword>
<gene>
    <name evidence="3" type="ORF">CAMGR0001_0823</name>
</gene>
<dbReference type="InterPro" id="IPR011249">
    <property type="entry name" value="Metalloenz_LuxS/M16"/>
</dbReference>
<dbReference type="STRING" id="824.CGRAC_1206"/>
<proteinExistence type="predicted"/>
<organism evidence="3 4">
    <name type="scientific">Campylobacter gracilis RM3268</name>
    <dbReference type="NCBI Taxonomy" id="553220"/>
    <lineage>
        <taxon>Bacteria</taxon>
        <taxon>Pseudomonadati</taxon>
        <taxon>Campylobacterota</taxon>
        <taxon>Epsilonproteobacteria</taxon>
        <taxon>Campylobacterales</taxon>
        <taxon>Campylobacteraceae</taxon>
        <taxon>Campylobacter</taxon>
    </lineage>
</organism>
<dbReference type="InterPro" id="IPR050361">
    <property type="entry name" value="MPP/UQCRC_Complex"/>
</dbReference>
<sequence>MEKKEISLKAKGGKSAKIDFLYQFDDSLPVASFKLIFKASGAVSEKTLGLARICAGVLGEGSKTLGVSEFHRKLDIRAVEISAASNFETFGIQVNCLKEHFDFGLDMLRELLKEPNLTPSVLEKLKMQTIGELAVLKSEFDYIATCNLKALLYPRTRLAQPLIGDEASVERITMKDVREFFASLSLENLYVVLCGDVSDKNPKIAEILSLFASGKKRELPFFAPSDAKKIKIQKEQTQQAYIYFGAPFTLPKEQEFIANTALFVLGSSGFGSRLMERIRVKHGLAYSVYARGDFELSRREFWGYLQTKNENLQNAAALVKEEIAKFIASGVSEAELKSAKKFLIGSAVLQKETMFKRAAIAQSEYYKGYAFGEFERNLKRIETLKLGALNDFIKSHDEIMNLSFSVICDEAAAKKGLKI</sequence>
<feature type="domain" description="Peptidase M16 N-terminal" evidence="1">
    <location>
        <begin position="44"/>
        <end position="165"/>
    </location>
</feature>
<name>C8PG30_9BACT</name>
<evidence type="ECO:0000259" key="2">
    <source>
        <dbReference type="Pfam" id="PF05193"/>
    </source>
</evidence>